<dbReference type="PANTHER" id="PTHR24161:SF124">
    <property type="entry name" value="TRANSIENT RECEPTOR POTENTIAL CHANNEL PYREXIA"/>
    <property type="match status" value="1"/>
</dbReference>
<dbReference type="Gene3D" id="1.25.40.20">
    <property type="entry name" value="Ankyrin repeat-containing domain"/>
    <property type="match status" value="2"/>
</dbReference>
<feature type="region of interest" description="Disordered" evidence="4">
    <location>
        <begin position="326"/>
        <end position="345"/>
    </location>
</feature>
<dbReference type="Pfam" id="PF12796">
    <property type="entry name" value="Ank_2"/>
    <property type="match status" value="2"/>
</dbReference>
<reference evidence="7" key="1">
    <citation type="submission" date="2012-12" db="EMBL/GenBank/DDBJ databases">
        <authorList>
            <person name="Hellsten U."/>
            <person name="Grimwood J."/>
            <person name="Chapman J.A."/>
            <person name="Shapiro H."/>
            <person name="Aerts A."/>
            <person name="Otillar R.P."/>
            <person name="Terry A.Y."/>
            <person name="Boore J.L."/>
            <person name="Simakov O."/>
            <person name="Marletaz F."/>
            <person name="Cho S.-J."/>
            <person name="Edsinger-Gonzales E."/>
            <person name="Havlak P."/>
            <person name="Kuo D.-H."/>
            <person name="Larsson T."/>
            <person name="Lv J."/>
            <person name="Arendt D."/>
            <person name="Savage R."/>
            <person name="Osoegawa K."/>
            <person name="de Jong P."/>
            <person name="Lindberg D.R."/>
            <person name="Seaver E.C."/>
            <person name="Weisblat D.A."/>
            <person name="Putnam N.H."/>
            <person name="Grigoriev I.V."/>
            <person name="Rokhsar D.S."/>
        </authorList>
    </citation>
    <scope>NUCLEOTIDE SEQUENCE</scope>
</reference>
<dbReference type="HOGENOM" id="CLU_693140_0_0_1"/>
<dbReference type="KEGG" id="hro:HELRODRAFT_191529"/>
<evidence type="ECO:0000256" key="1">
    <source>
        <dbReference type="ARBA" id="ARBA00022737"/>
    </source>
</evidence>
<proteinExistence type="predicted"/>
<gene>
    <name evidence="6" type="primary">20211970</name>
    <name evidence="5" type="ORF">HELRODRAFT_191529</name>
</gene>
<dbReference type="InterPro" id="IPR036770">
    <property type="entry name" value="Ankyrin_rpt-contain_sf"/>
</dbReference>
<dbReference type="OrthoDB" id="539213at2759"/>
<evidence type="ECO:0000313" key="5">
    <source>
        <dbReference type="EMBL" id="ESO04970.1"/>
    </source>
</evidence>
<dbReference type="CTD" id="20211970"/>
<dbReference type="EMBL" id="AMQM01004013">
    <property type="status" value="NOT_ANNOTATED_CDS"/>
    <property type="molecule type" value="Genomic_DNA"/>
</dbReference>
<dbReference type="SMART" id="SM00248">
    <property type="entry name" value="ANK"/>
    <property type="match status" value="4"/>
</dbReference>
<dbReference type="AlphaFoldDB" id="T1FT23"/>
<keyword evidence="1" id="KW-0677">Repeat</keyword>
<keyword evidence="7" id="KW-1185">Reference proteome</keyword>
<evidence type="ECO:0000256" key="3">
    <source>
        <dbReference type="PROSITE-ProRule" id="PRU00023"/>
    </source>
</evidence>
<dbReference type="SUPFAM" id="SSF48403">
    <property type="entry name" value="Ankyrin repeat"/>
    <property type="match status" value="1"/>
</dbReference>
<feature type="repeat" description="ANK" evidence="3">
    <location>
        <begin position="164"/>
        <end position="196"/>
    </location>
</feature>
<reference evidence="5 7" key="2">
    <citation type="journal article" date="2013" name="Nature">
        <title>Insights into bilaterian evolution from three spiralian genomes.</title>
        <authorList>
            <person name="Simakov O."/>
            <person name="Marletaz F."/>
            <person name="Cho S.J."/>
            <person name="Edsinger-Gonzales E."/>
            <person name="Havlak P."/>
            <person name="Hellsten U."/>
            <person name="Kuo D.H."/>
            <person name="Larsson T."/>
            <person name="Lv J."/>
            <person name="Arendt D."/>
            <person name="Savage R."/>
            <person name="Osoegawa K."/>
            <person name="de Jong P."/>
            <person name="Grimwood J."/>
            <person name="Chapman J.A."/>
            <person name="Shapiro H."/>
            <person name="Aerts A."/>
            <person name="Otillar R.P."/>
            <person name="Terry A.Y."/>
            <person name="Boore J.L."/>
            <person name="Grigoriev I.V."/>
            <person name="Lindberg D.R."/>
            <person name="Seaver E.C."/>
            <person name="Weisblat D.A."/>
            <person name="Putnam N.H."/>
            <person name="Rokhsar D.S."/>
        </authorList>
    </citation>
    <scope>NUCLEOTIDE SEQUENCE</scope>
</reference>
<dbReference type="Proteomes" id="UP000015101">
    <property type="component" value="Unassembled WGS sequence"/>
</dbReference>
<dbReference type="PANTHER" id="PTHR24161">
    <property type="entry name" value="ANK_REP_REGION DOMAIN-CONTAINING PROTEIN-RELATED"/>
    <property type="match status" value="1"/>
</dbReference>
<accession>T1FT23</accession>
<evidence type="ECO:0000313" key="7">
    <source>
        <dbReference type="Proteomes" id="UP000015101"/>
    </source>
</evidence>
<protein>
    <submittedName>
        <fullName evidence="5 6">Uncharacterized protein</fullName>
    </submittedName>
</protein>
<dbReference type="RefSeq" id="XP_009016903.1">
    <property type="nucleotide sequence ID" value="XM_009018655.1"/>
</dbReference>
<reference evidence="6" key="3">
    <citation type="submission" date="2015-06" db="UniProtKB">
        <authorList>
            <consortium name="EnsemblMetazoa"/>
        </authorList>
    </citation>
    <scope>IDENTIFICATION</scope>
</reference>
<keyword evidence="2 3" id="KW-0040">ANK repeat</keyword>
<dbReference type="EMBL" id="KB096411">
    <property type="protein sequence ID" value="ESO04970.1"/>
    <property type="molecule type" value="Genomic_DNA"/>
</dbReference>
<dbReference type="PROSITE" id="PS50088">
    <property type="entry name" value="ANK_REPEAT"/>
    <property type="match status" value="2"/>
</dbReference>
<evidence type="ECO:0000256" key="2">
    <source>
        <dbReference type="ARBA" id="ARBA00023043"/>
    </source>
</evidence>
<evidence type="ECO:0000256" key="4">
    <source>
        <dbReference type="SAM" id="MobiDB-lite"/>
    </source>
</evidence>
<dbReference type="InParanoid" id="T1FT23"/>
<dbReference type="PROSITE" id="PS50297">
    <property type="entry name" value="ANK_REP_REGION"/>
    <property type="match status" value="2"/>
</dbReference>
<dbReference type="InterPro" id="IPR002110">
    <property type="entry name" value="Ankyrin_rpt"/>
</dbReference>
<sequence>MSKDLVEAAKNGNLDRVSYNVNHLGVPIDSRHPPTEGPTALYWAACNGYEKICDWLIRHKADPNVILPSSGSTPLHAAADRGHYNCVLCLISSTFLLKVSKSQFSPRKSTDLCRKIEKNRPKIETIHLYKNSQAKETYSYIRLRKCVNDCEANGSEVNRQTTNNGDTALHLAAYRNYPSISRLLLEHGASLMLVNKQDRTPLDEACLKNNVEVIQLLTKKLGMKHQKIIINIDKSQKRYTNPKTDKSHNAFQNESQNLRQISNQIPKHLTGSSKNNRSFYNSDDRIGIQPFDIGPEQTQSTLSELHRYQVFDDYETTSLTSCSFNNFTPSSQGRRNSKSSKPLKNLTPSERIAELESLVETLTEDVTNKNFYISSLRRENENLKKKLGLHDDFKLNKS</sequence>
<evidence type="ECO:0000313" key="6">
    <source>
        <dbReference type="EnsemblMetazoa" id="HelroP191529"/>
    </source>
</evidence>
<dbReference type="GeneID" id="20211970"/>
<organism evidence="6 7">
    <name type="scientific">Helobdella robusta</name>
    <name type="common">Californian leech</name>
    <dbReference type="NCBI Taxonomy" id="6412"/>
    <lineage>
        <taxon>Eukaryota</taxon>
        <taxon>Metazoa</taxon>
        <taxon>Spiralia</taxon>
        <taxon>Lophotrochozoa</taxon>
        <taxon>Annelida</taxon>
        <taxon>Clitellata</taxon>
        <taxon>Hirudinea</taxon>
        <taxon>Rhynchobdellida</taxon>
        <taxon>Glossiphoniidae</taxon>
        <taxon>Helobdella</taxon>
    </lineage>
</organism>
<name>T1FT23_HELRO</name>
<dbReference type="eggNOG" id="KOG0509">
    <property type="taxonomic scope" value="Eukaryota"/>
</dbReference>
<dbReference type="EnsemblMetazoa" id="HelroT191529">
    <property type="protein sequence ID" value="HelroP191529"/>
    <property type="gene ID" value="HelroG191529"/>
</dbReference>
<dbReference type="PRINTS" id="PR01415">
    <property type="entry name" value="ANKYRIN"/>
</dbReference>
<feature type="repeat" description="ANK" evidence="3">
    <location>
        <begin position="70"/>
        <end position="92"/>
    </location>
</feature>